<evidence type="ECO:0000256" key="6">
    <source>
        <dbReference type="ARBA" id="ARBA00023242"/>
    </source>
</evidence>
<evidence type="ECO:0000256" key="8">
    <source>
        <dbReference type="RuleBase" id="RU364141"/>
    </source>
</evidence>
<evidence type="ECO:0000256" key="1">
    <source>
        <dbReference type="ARBA" id="ARBA00004123"/>
    </source>
</evidence>
<comment type="similarity">
    <text evidence="2 8">Belongs to the Mediator complex subunit 4 family.</text>
</comment>
<dbReference type="OrthoDB" id="1929813at2759"/>
<feature type="compositionally biased region" description="Basic and acidic residues" evidence="10">
    <location>
        <begin position="161"/>
        <end position="174"/>
    </location>
</feature>
<evidence type="ECO:0000256" key="3">
    <source>
        <dbReference type="ARBA" id="ARBA00020629"/>
    </source>
</evidence>
<reference evidence="11" key="1">
    <citation type="submission" date="2020-01" db="EMBL/GenBank/DDBJ databases">
        <authorList>
            <consortium name="DOE Joint Genome Institute"/>
            <person name="Haridas S."/>
            <person name="Albert R."/>
            <person name="Binder M."/>
            <person name="Bloem J."/>
            <person name="Labutti K."/>
            <person name="Salamov A."/>
            <person name="Andreopoulos B."/>
            <person name="Baker S.E."/>
            <person name="Barry K."/>
            <person name="Bills G."/>
            <person name="Bluhm B.H."/>
            <person name="Cannon C."/>
            <person name="Castanera R."/>
            <person name="Culley D.E."/>
            <person name="Daum C."/>
            <person name="Ezra D."/>
            <person name="Gonzalez J.B."/>
            <person name="Henrissat B."/>
            <person name="Kuo A."/>
            <person name="Liang C."/>
            <person name="Lipzen A."/>
            <person name="Lutzoni F."/>
            <person name="Magnuson J."/>
            <person name="Mondo S."/>
            <person name="Nolan M."/>
            <person name="Ohm R."/>
            <person name="Pangilinan J."/>
            <person name="Park H.-J."/>
            <person name="Ramirez L."/>
            <person name="Alfaro M."/>
            <person name="Sun H."/>
            <person name="Tritt A."/>
            <person name="Yoshinaga Y."/>
            <person name="Zwiers L.-H."/>
            <person name="Turgeon B.G."/>
            <person name="Goodwin S.B."/>
            <person name="Spatafora J.W."/>
            <person name="Crous P.W."/>
            <person name="Grigoriev I.V."/>
        </authorList>
    </citation>
    <scope>NUCLEOTIDE SEQUENCE</scope>
    <source>
        <strain evidence="11">P77</strain>
    </source>
</reference>
<comment type="subunit">
    <text evidence="8">Component of the Mediator complex.</text>
</comment>
<evidence type="ECO:0000256" key="5">
    <source>
        <dbReference type="ARBA" id="ARBA00023163"/>
    </source>
</evidence>
<proteinExistence type="inferred from homology"/>
<evidence type="ECO:0000256" key="10">
    <source>
        <dbReference type="SAM" id="MobiDB-lite"/>
    </source>
</evidence>
<feature type="compositionally biased region" description="Polar residues" evidence="10">
    <location>
        <begin position="144"/>
        <end position="160"/>
    </location>
</feature>
<protein>
    <recommendedName>
        <fullName evidence="3 8">Mediator of RNA polymerase II transcription subunit 4</fullName>
    </recommendedName>
    <alternativeName>
        <fullName evidence="7 8">Mediator complex subunit 4</fullName>
    </alternativeName>
</protein>
<dbReference type="Proteomes" id="UP000800040">
    <property type="component" value="Unassembled WGS sequence"/>
</dbReference>
<gene>
    <name evidence="8" type="primary">MED4</name>
    <name evidence="11" type="ORF">BDW02DRAFT_425473</name>
</gene>
<comment type="subcellular location">
    <subcellularLocation>
        <location evidence="1 8">Nucleus</location>
    </subcellularLocation>
</comment>
<feature type="region of interest" description="Disordered" evidence="10">
    <location>
        <begin position="133"/>
        <end position="174"/>
    </location>
</feature>
<dbReference type="AlphaFoldDB" id="A0A6A5KDG5"/>
<feature type="region of interest" description="Disordered" evidence="10">
    <location>
        <begin position="253"/>
        <end position="283"/>
    </location>
</feature>
<evidence type="ECO:0000256" key="9">
    <source>
        <dbReference type="SAM" id="Coils"/>
    </source>
</evidence>
<accession>A0A6A5KDG5</accession>
<evidence type="ECO:0000256" key="7">
    <source>
        <dbReference type="ARBA" id="ARBA00031257"/>
    </source>
</evidence>
<organism evidence="11 12">
    <name type="scientific">Decorospora gaudefroyi</name>
    <dbReference type="NCBI Taxonomy" id="184978"/>
    <lineage>
        <taxon>Eukaryota</taxon>
        <taxon>Fungi</taxon>
        <taxon>Dikarya</taxon>
        <taxon>Ascomycota</taxon>
        <taxon>Pezizomycotina</taxon>
        <taxon>Dothideomycetes</taxon>
        <taxon>Pleosporomycetidae</taxon>
        <taxon>Pleosporales</taxon>
        <taxon>Pleosporineae</taxon>
        <taxon>Pleosporaceae</taxon>
        <taxon>Decorospora</taxon>
    </lineage>
</organism>
<keyword evidence="9" id="KW-0175">Coiled coil</keyword>
<keyword evidence="6 8" id="KW-0539">Nucleus</keyword>
<evidence type="ECO:0000313" key="11">
    <source>
        <dbReference type="EMBL" id="KAF1832474.1"/>
    </source>
</evidence>
<dbReference type="Pfam" id="PF10018">
    <property type="entry name" value="Med4"/>
    <property type="match status" value="1"/>
</dbReference>
<name>A0A6A5KDG5_9PLEO</name>
<sequence>MDDVLNEQFERVEKALTTLVDSIAAYNPSTQTAIDLVAADAELSEGLDQPKHQQNHLRIQNLRAEADSLQEQLRTSVKKLAELRHELFETPATTFPEDLRPVPFDELLQYATNIARYTVPPTYRERLPLADKDRQEGDAGPSSAPANGVNTPAVVPQTTEPAKDGTEGDKDGEIAHGVPEITAEEQEWLQKLKASNIAWYPWPSTDKIRSGILYSLQYWQEKGKDLGEFNIPAHLEEQRLRLLHGNQVPEEEAPSQAAQEHIQWGAPRPSKPTGVFMGLDDMD</sequence>
<keyword evidence="4 8" id="KW-0805">Transcription regulation</keyword>
<evidence type="ECO:0000256" key="2">
    <source>
        <dbReference type="ARBA" id="ARBA00009626"/>
    </source>
</evidence>
<dbReference type="GO" id="GO:0006357">
    <property type="term" value="P:regulation of transcription by RNA polymerase II"/>
    <property type="evidence" value="ECO:0007669"/>
    <property type="project" value="InterPro"/>
</dbReference>
<dbReference type="GO" id="GO:0016592">
    <property type="term" value="C:mediator complex"/>
    <property type="evidence" value="ECO:0007669"/>
    <property type="project" value="InterPro"/>
</dbReference>
<feature type="coiled-coil region" evidence="9">
    <location>
        <begin position="52"/>
        <end position="86"/>
    </location>
</feature>
<keyword evidence="5 8" id="KW-0804">Transcription</keyword>
<comment type="function">
    <text evidence="8">Component of the Mediator complex, a coactivator involved in the regulated transcription of nearly all RNA polymerase II-dependent genes. Mediator functions as a bridge to convey information from gene-specific regulatory proteins to the basal RNA polymerase II transcription machinery. Mediator is recruited to promoters by direct interactions with regulatory proteins and serves as a scaffold for the assembly of a functional preinitiation complex with RNA polymerase II and the general transcription factors.</text>
</comment>
<dbReference type="GO" id="GO:0003712">
    <property type="term" value="F:transcription coregulator activity"/>
    <property type="evidence" value="ECO:0007669"/>
    <property type="project" value="InterPro"/>
</dbReference>
<keyword evidence="12" id="KW-1185">Reference proteome</keyword>
<dbReference type="EMBL" id="ML975338">
    <property type="protein sequence ID" value="KAF1832474.1"/>
    <property type="molecule type" value="Genomic_DNA"/>
</dbReference>
<dbReference type="InterPro" id="IPR019258">
    <property type="entry name" value="Mediator_Med4"/>
</dbReference>
<keyword evidence="8" id="KW-0010">Activator</keyword>
<evidence type="ECO:0000313" key="12">
    <source>
        <dbReference type="Proteomes" id="UP000800040"/>
    </source>
</evidence>
<evidence type="ECO:0000256" key="4">
    <source>
        <dbReference type="ARBA" id="ARBA00023015"/>
    </source>
</evidence>